<comment type="caution">
    <text evidence="6">The sequence shown here is derived from an EMBL/GenBank/DDBJ whole genome shotgun (WGS) entry which is preliminary data.</text>
</comment>
<dbReference type="Pfam" id="PF00830">
    <property type="entry name" value="Ribosomal_L28"/>
    <property type="match status" value="1"/>
</dbReference>
<dbReference type="PANTHER" id="PTHR39080:SF1">
    <property type="entry name" value="LARGE RIBOSOMAL SUBUNIT PROTEIN BL28A"/>
    <property type="match status" value="1"/>
</dbReference>
<dbReference type="GO" id="GO:0006412">
    <property type="term" value="P:translation"/>
    <property type="evidence" value="ECO:0007669"/>
    <property type="project" value="UniProtKB-UniRule"/>
</dbReference>
<dbReference type="InterPro" id="IPR050096">
    <property type="entry name" value="Bacterial_rp_bL28"/>
</dbReference>
<evidence type="ECO:0000313" key="7">
    <source>
        <dbReference type="Proteomes" id="UP000525298"/>
    </source>
</evidence>
<comment type="similarity">
    <text evidence="1 5">Belongs to the bacterial ribosomal protein bL28 family.</text>
</comment>
<dbReference type="RefSeq" id="WP_181549944.1">
    <property type="nucleotide sequence ID" value="NZ_JACDUS010000001.1"/>
</dbReference>
<keyword evidence="3 5" id="KW-0687">Ribonucleoprotein</keyword>
<name>A0A7W0HJQ2_9BACT</name>
<dbReference type="GO" id="GO:1990904">
    <property type="term" value="C:ribonucleoprotein complex"/>
    <property type="evidence" value="ECO:0007669"/>
    <property type="project" value="UniProtKB-KW"/>
</dbReference>
<gene>
    <name evidence="5" type="primary">rpmB</name>
    <name evidence="6" type="ORF">HNR65_000603</name>
</gene>
<dbReference type="Proteomes" id="UP000525298">
    <property type="component" value="Unassembled WGS sequence"/>
</dbReference>
<reference evidence="6 7" key="1">
    <citation type="submission" date="2020-07" db="EMBL/GenBank/DDBJ databases">
        <title>Genomic Encyclopedia of Type Strains, Phase IV (KMG-IV): sequencing the most valuable type-strain genomes for metagenomic binning, comparative biology and taxonomic classification.</title>
        <authorList>
            <person name="Goeker M."/>
        </authorList>
    </citation>
    <scope>NUCLEOTIDE SEQUENCE [LARGE SCALE GENOMIC DNA]</scope>
    <source>
        <strain evidence="6 7">DSM 17721</strain>
    </source>
</reference>
<dbReference type="SUPFAM" id="SSF143800">
    <property type="entry name" value="L28p-like"/>
    <property type="match status" value="1"/>
</dbReference>
<keyword evidence="2 5" id="KW-0689">Ribosomal protein</keyword>
<keyword evidence="7" id="KW-1185">Reference proteome</keyword>
<dbReference type="EMBL" id="JACDUS010000001">
    <property type="protein sequence ID" value="MBA2880296.1"/>
    <property type="molecule type" value="Genomic_DNA"/>
</dbReference>
<organism evidence="6 7">
    <name type="scientific">Desulfosalsimonas propionicica</name>
    <dbReference type="NCBI Taxonomy" id="332175"/>
    <lineage>
        <taxon>Bacteria</taxon>
        <taxon>Pseudomonadati</taxon>
        <taxon>Thermodesulfobacteriota</taxon>
        <taxon>Desulfobacteria</taxon>
        <taxon>Desulfobacterales</taxon>
        <taxon>Desulfosalsimonadaceae</taxon>
        <taxon>Desulfosalsimonas</taxon>
    </lineage>
</organism>
<evidence type="ECO:0000313" key="6">
    <source>
        <dbReference type="EMBL" id="MBA2880296.1"/>
    </source>
</evidence>
<evidence type="ECO:0000256" key="3">
    <source>
        <dbReference type="ARBA" id="ARBA00023274"/>
    </source>
</evidence>
<evidence type="ECO:0000256" key="1">
    <source>
        <dbReference type="ARBA" id="ARBA00008760"/>
    </source>
</evidence>
<dbReference type="Gene3D" id="2.30.170.40">
    <property type="entry name" value="Ribosomal protein L28/L24"/>
    <property type="match status" value="1"/>
</dbReference>
<dbReference type="NCBIfam" id="TIGR00009">
    <property type="entry name" value="L28"/>
    <property type="match status" value="1"/>
</dbReference>
<dbReference type="AlphaFoldDB" id="A0A7W0HJQ2"/>
<evidence type="ECO:0000256" key="4">
    <source>
        <dbReference type="ARBA" id="ARBA00035174"/>
    </source>
</evidence>
<dbReference type="GO" id="GO:0005840">
    <property type="term" value="C:ribosome"/>
    <property type="evidence" value="ECO:0007669"/>
    <property type="project" value="UniProtKB-KW"/>
</dbReference>
<dbReference type="InterPro" id="IPR034704">
    <property type="entry name" value="Ribosomal_bL28/bL31-like_sf"/>
</dbReference>
<dbReference type="InterPro" id="IPR001383">
    <property type="entry name" value="Ribosomal_bL28_bact-type"/>
</dbReference>
<evidence type="ECO:0000256" key="5">
    <source>
        <dbReference type="HAMAP-Rule" id="MF_00373"/>
    </source>
</evidence>
<protein>
    <recommendedName>
        <fullName evidence="4 5">Large ribosomal subunit protein bL28</fullName>
    </recommendedName>
</protein>
<proteinExistence type="inferred from homology"/>
<dbReference type="InterPro" id="IPR026569">
    <property type="entry name" value="Ribosomal_bL28"/>
</dbReference>
<dbReference type="HAMAP" id="MF_00373">
    <property type="entry name" value="Ribosomal_bL28"/>
    <property type="match status" value="1"/>
</dbReference>
<dbReference type="GO" id="GO:0003735">
    <property type="term" value="F:structural constituent of ribosome"/>
    <property type="evidence" value="ECO:0007669"/>
    <property type="project" value="InterPro"/>
</dbReference>
<dbReference type="PANTHER" id="PTHR39080">
    <property type="entry name" value="50S RIBOSOMAL PROTEIN L28"/>
    <property type="match status" value="1"/>
</dbReference>
<evidence type="ECO:0000256" key="2">
    <source>
        <dbReference type="ARBA" id="ARBA00022980"/>
    </source>
</evidence>
<dbReference type="InterPro" id="IPR037147">
    <property type="entry name" value="Ribosomal_bL28_sf"/>
</dbReference>
<accession>A0A7W0HJQ2</accession>
<sequence>MSTMCSICGKKAMVGCNVSHAHNVTKRRFNPNLQRVRAVQNGSVKKITVCTQCIKSGLVVKAP</sequence>